<dbReference type="InterPro" id="IPR010898">
    <property type="entry name" value="Hpre_diP_synth_I"/>
</dbReference>
<accession>A0A2T3G424</accession>
<keyword evidence="1" id="KW-0812">Transmembrane</keyword>
<gene>
    <name evidence="2" type="ORF">C7U55_01550</name>
</gene>
<organism evidence="2 3">
    <name type="scientific">Faecalibacillus faecis</name>
    <dbReference type="NCBI Taxonomy" id="1982628"/>
    <lineage>
        <taxon>Bacteria</taxon>
        <taxon>Bacillati</taxon>
        <taxon>Bacillota</taxon>
        <taxon>Erysipelotrichia</taxon>
        <taxon>Erysipelotrichales</taxon>
        <taxon>Coprobacillaceae</taxon>
        <taxon>Faecalibacillus</taxon>
    </lineage>
</organism>
<keyword evidence="1" id="KW-0472">Membrane</keyword>
<comment type="caution">
    <text evidence="2">The sequence shown here is derived from an EMBL/GenBank/DDBJ whole genome shotgun (WGS) entry which is preliminary data.</text>
</comment>
<feature type="transmembrane region" description="Helical" evidence="1">
    <location>
        <begin position="138"/>
        <end position="159"/>
    </location>
</feature>
<dbReference type="PIRSF" id="PIRSF027391">
    <property type="entry name" value="Hpre_diP_synt_I"/>
    <property type="match status" value="1"/>
</dbReference>
<dbReference type="AlphaFoldDB" id="A0A2T3G424"/>
<protein>
    <submittedName>
        <fullName evidence="2">Heptaprenyl diphosphate synthase</fullName>
    </submittedName>
</protein>
<keyword evidence="3" id="KW-1185">Reference proteome</keyword>
<dbReference type="Proteomes" id="UP000241201">
    <property type="component" value="Unassembled WGS sequence"/>
</dbReference>
<evidence type="ECO:0000313" key="3">
    <source>
        <dbReference type="Proteomes" id="UP000241201"/>
    </source>
</evidence>
<evidence type="ECO:0000313" key="2">
    <source>
        <dbReference type="EMBL" id="PST42269.1"/>
    </source>
</evidence>
<proteinExistence type="predicted"/>
<feature type="transmembrane region" description="Helical" evidence="1">
    <location>
        <begin position="30"/>
        <end position="51"/>
    </location>
</feature>
<keyword evidence="1" id="KW-1133">Transmembrane helix</keyword>
<dbReference type="RefSeq" id="WP_106987043.1">
    <property type="nucleotide sequence ID" value="NZ_DBGCOW010000103.1"/>
</dbReference>
<feature type="transmembrane region" description="Helical" evidence="1">
    <location>
        <begin position="7"/>
        <end position="24"/>
    </location>
</feature>
<evidence type="ECO:0000256" key="1">
    <source>
        <dbReference type="SAM" id="Phobius"/>
    </source>
</evidence>
<sequence>MEKSIKKLCYLALFCAIAIVLSYIESLIPLYLGVLGAKLGLANVVTLTLLLCFGLKEAFIVMLLRILVVSMTFTNFYMFLYSLSGGLLSLIIMYLFLKTNLFSNIIISIMGGIFHNVGQLLVAILFFSSTVFMYYLPYLMLFGILSGIVIGILGEIIYLKIGNQLKKRG</sequence>
<dbReference type="Pfam" id="PF07456">
    <property type="entry name" value="Hpre_diP_synt_I"/>
    <property type="match status" value="1"/>
</dbReference>
<dbReference type="EMBL" id="PYLP01000001">
    <property type="protein sequence ID" value="PST42269.1"/>
    <property type="molecule type" value="Genomic_DNA"/>
</dbReference>
<feature type="transmembrane region" description="Helical" evidence="1">
    <location>
        <begin position="79"/>
        <end position="97"/>
    </location>
</feature>
<dbReference type="InterPro" id="IPR014535">
    <property type="entry name" value="Hpre_diP_synt_I"/>
</dbReference>
<dbReference type="Gene3D" id="1.10.1760.20">
    <property type="match status" value="1"/>
</dbReference>
<name>A0A2T3G424_9FIRM</name>
<feature type="transmembrane region" description="Helical" evidence="1">
    <location>
        <begin position="109"/>
        <end position="132"/>
    </location>
</feature>
<reference evidence="3" key="1">
    <citation type="submission" date="2018-03" db="EMBL/GenBank/DDBJ databases">
        <title>Lachnoclostridium SNUG30370 gen.nov., sp.nov., isolated from human faeces.</title>
        <authorList>
            <person name="Seo B."/>
            <person name="Jeon K."/>
            <person name="Ko G."/>
        </authorList>
    </citation>
    <scope>NUCLEOTIDE SEQUENCE [LARGE SCALE GENOMIC DNA]</scope>
    <source>
        <strain evidence="3">SNUG30370</strain>
    </source>
</reference>
<dbReference type="GeneID" id="77469792"/>